<comment type="catalytic activity">
    <reaction evidence="4 5">
        <text>an aliphatic primary amide = an aliphatic nitrile + H2O</text>
        <dbReference type="Rhea" id="RHEA:12673"/>
        <dbReference type="ChEBI" id="CHEBI:15377"/>
        <dbReference type="ChEBI" id="CHEBI:65285"/>
        <dbReference type="ChEBI" id="CHEBI:80291"/>
        <dbReference type="EC" id="4.2.1.84"/>
    </reaction>
</comment>
<reference evidence="10" key="1">
    <citation type="journal article" date="2019" name="Int. J. Syst. Evol. Microbiol.">
        <title>The Global Catalogue of Microorganisms (GCM) 10K type strain sequencing project: providing services to taxonomists for standard genome sequencing and annotation.</title>
        <authorList>
            <consortium name="The Broad Institute Genomics Platform"/>
            <consortium name="The Broad Institute Genome Sequencing Center for Infectious Disease"/>
            <person name="Wu L."/>
            <person name="Ma J."/>
        </authorList>
    </citation>
    <scope>NUCLEOTIDE SEQUENCE [LARGE SCALE GENOMIC DNA]</scope>
    <source>
        <strain evidence="10">JCM 12165</strain>
    </source>
</reference>
<feature type="region of interest" description="Disordered" evidence="6">
    <location>
        <begin position="1"/>
        <end position="25"/>
    </location>
</feature>
<evidence type="ECO:0000256" key="1">
    <source>
        <dbReference type="ARBA" id="ARBA00004042"/>
    </source>
</evidence>
<dbReference type="SUPFAM" id="SSF50090">
    <property type="entry name" value="Electron transport accessory proteins"/>
    <property type="match status" value="1"/>
</dbReference>
<name>A0ABW4FLY4_9PSEU</name>
<evidence type="ECO:0000256" key="4">
    <source>
        <dbReference type="ARBA" id="ARBA00044877"/>
    </source>
</evidence>
<comment type="similarity">
    <text evidence="2 5">Belongs to the nitrile hydratase subunit beta family.</text>
</comment>
<dbReference type="InterPro" id="IPR049054">
    <property type="entry name" value="CN_hydtase_beta-like_N"/>
</dbReference>
<comment type="caution">
    <text evidence="9">The sequence shown here is derived from an EMBL/GenBank/DDBJ whole genome shotgun (WGS) entry which is preliminary data.</text>
</comment>
<dbReference type="Pfam" id="PF21006">
    <property type="entry name" value="NHase_beta_N"/>
    <property type="match status" value="1"/>
</dbReference>
<dbReference type="PIRSF" id="PIRSF001427">
    <property type="entry name" value="NHase_beta"/>
    <property type="match status" value="1"/>
</dbReference>
<dbReference type="InterPro" id="IPR008990">
    <property type="entry name" value="Elect_transpt_acc-like_dom_sf"/>
</dbReference>
<keyword evidence="10" id="KW-1185">Reference proteome</keyword>
<evidence type="ECO:0000256" key="5">
    <source>
        <dbReference type="PIRNR" id="PIRNR001427"/>
    </source>
</evidence>
<dbReference type="NCBIfam" id="TIGR03888">
    <property type="entry name" value="nitrile_beta"/>
    <property type="match status" value="1"/>
</dbReference>
<evidence type="ECO:0000256" key="2">
    <source>
        <dbReference type="ARBA" id="ARBA00009098"/>
    </source>
</evidence>
<evidence type="ECO:0000256" key="6">
    <source>
        <dbReference type="SAM" id="MobiDB-lite"/>
    </source>
</evidence>
<dbReference type="InterPro" id="IPR042262">
    <property type="entry name" value="CN_hydtase_beta_C"/>
</dbReference>
<feature type="domain" description="Nitrile hydratase beta subunit" evidence="7">
    <location>
        <begin position="127"/>
        <end position="220"/>
    </location>
</feature>
<dbReference type="Gene3D" id="1.10.472.20">
    <property type="entry name" value="Nitrile hydratase, beta subunit"/>
    <property type="match status" value="1"/>
</dbReference>
<sequence>MDGTVDLGGTAGWGPVPAPDPTEPAFGQPWEGRAFALTLLTIGRISGRNIDAFRHALARLDRAAYFDDGYYGRWLAAAELMLADSAILAPGAVDARARALAGEDALEPAVPEPCKPDYAATGPGSLRTVDQAPAFAPGDAVRAKDLDPPGHTRLPRYVRGHVGVVELVQPAQVLPDTNAHFQGENPEHVYSVRFTSQELWGADAEEFAVTIELYESYLEPA</sequence>
<dbReference type="InterPro" id="IPR024690">
    <property type="entry name" value="CN_hydtase_beta_dom_C"/>
</dbReference>
<dbReference type="Gene3D" id="2.30.30.50">
    <property type="match status" value="1"/>
</dbReference>
<dbReference type="Pfam" id="PF02211">
    <property type="entry name" value="NHase_beta_C"/>
    <property type="match status" value="1"/>
</dbReference>
<evidence type="ECO:0000256" key="3">
    <source>
        <dbReference type="ARBA" id="ARBA00023239"/>
    </source>
</evidence>
<dbReference type="EC" id="4.2.1.84" evidence="5"/>
<evidence type="ECO:0000259" key="7">
    <source>
        <dbReference type="Pfam" id="PF02211"/>
    </source>
</evidence>
<dbReference type="RefSeq" id="WP_343983741.1">
    <property type="nucleotide sequence ID" value="NZ_BAAAJG010000016.1"/>
</dbReference>
<evidence type="ECO:0000313" key="10">
    <source>
        <dbReference type="Proteomes" id="UP001597145"/>
    </source>
</evidence>
<dbReference type="Proteomes" id="UP001597145">
    <property type="component" value="Unassembled WGS sequence"/>
</dbReference>
<evidence type="ECO:0000259" key="8">
    <source>
        <dbReference type="Pfam" id="PF21006"/>
    </source>
</evidence>
<keyword evidence="3 5" id="KW-0456">Lyase</keyword>
<dbReference type="EMBL" id="JBHUCP010000011">
    <property type="protein sequence ID" value="MFD1531362.1"/>
    <property type="molecule type" value="Genomic_DNA"/>
</dbReference>
<comment type="function">
    <text evidence="1 5">NHase catalyzes the hydration of various nitrile compounds to the corresponding amides.</text>
</comment>
<gene>
    <name evidence="9" type="primary">nthB</name>
    <name evidence="9" type="ORF">ACFSCY_18140</name>
</gene>
<organism evidence="9 10">
    <name type="scientific">Pseudonocardia aurantiaca</name>
    <dbReference type="NCBI Taxonomy" id="75290"/>
    <lineage>
        <taxon>Bacteria</taxon>
        <taxon>Bacillati</taxon>
        <taxon>Actinomycetota</taxon>
        <taxon>Actinomycetes</taxon>
        <taxon>Pseudonocardiales</taxon>
        <taxon>Pseudonocardiaceae</taxon>
        <taxon>Pseudonocardia</taxon>
    </lineage>
</organism>
<evidence type="ECO:0000313" key="9">
    <source>
        <dbReference type="EMBL" id="MFD1531362.1"/>
    </source>
</evidence>
<dbReference type="InterPro" id="IPR003168">
    <property type="entry name" value="Nitrile_hydratase_bsu"/>
</dbReference>
<protein>
    <recommendedName>
        <fullName evidence="5">Nitrile hydratase subunit beta</fullName>
        <shortName evidence="5">NHase</shortName>
        <ecNumber evidence="5">4.2.1.84</ecNumber>
    </recommendedName>
</protein>
<feature type="domain" description="Nitrile hydratase beta subunit-like N-terminal" evidence="8">
    <location>
        <begin position="1"/>
        <end position="103"/>
    </location>
</feature>
<proteinExistence type="inferred from homology"/>
<dbReference type="GO" id="GO:0018822">
    <property type="term" value="F:nitrile hydratase activity"/>
    <property type="evidence" value="ECO:0007669"/>
    <property type="project" value="UniProtKB-EC"/>
</dbReference>
<accession>A0ABW4FLY4</accession>